<name>A0ABQ1Y5T4_9BACL</name>
<dbReference type="Proteomes" id="UP000659344">
    <property type="component" value="Unassembled WGS sequence"/>
</dbReference>
<keyword evidence="2" id="KW-1185">Reference proteome</keyword>
<organism evidence="1 2">
    <name type="scientific">Paenibacillus segetis</name>
    <dbReference type="NCBI Taxonomy" id="1325360"/>
    <lineage>
        <taxon>Bacteria</taxon>
        <taxon>Bacillati</taxon>
        <taxon>Bacillota</taxon>
        <taxon>Bacilli</taxon>
        <taxon>Bacillales</taxon>
        <taxon>Paenibacillaceae</taxon>
        <taxon>Paenibacillus</taxon>
    </lineage>
</organism>
<dbReference type="RefSeq" id="WP_188535506.1">
    <property type="nucleotide sequence ID" value="NZ_BMFT01000001.1"/>
</dbReference>
<comment type="caution">
    <text evidence="1">The sequence shown here is derived from an EMBL/GenBank/DDBJ whole genome shotgun (WGS) entry which is preliminary data.</text>
</comment>
<evidence type="ECO:0000313" key="1">
    <source>
        <dbReference type="EMBL" id="GGH12574.1"/>
    </source>
</evidence>
<dbReference type="EMBL" id="BMFT01000001">
    <property type="protein sequence ID" value="GGH12574.1"/>
    <property type="molecule type" value="Genomic_DNA"/>
</dbReference>
<gene>
    <name evidence="1" type="ORF">GCM10008013_05080</name>
</gene>
<reference evidence="2" key="1">
    <citation type="journal article" date="2019" name="Int. J. Syst. Evol. Microbiol.">
        <title>The Global Catalogue of Microorganisms (GCM) 10K type strain sequencing project: providing services to taxonomists for standard genome sequencing and annotation.</title>
        <authorList>
            <consortium name="The Broad Institute Genomics Platform"/>
            <consortium name="The Broad Institute Genome Sequencing Center for Infectious Disease"/>
            <person name="Wu L."/>
            <person name="Ma J."/>
        </authorList>
    </citation>
    <scope>NUCLEOTIDE SEQUENCE [LARGE SCALE GENOMIC DNA]</scope>
    <source>
        <strain evidence="2">CGMCC 1.12769</strain>
    </source>
</reference>
<sequence>MQWLSNFEGELELAFTKAENILAKLPVTFNRPALAYLDKFHVLKDGRSKNYICYLLPYWLGEHVEVHMTDSQNFAVANIFGMMYYHLIDEMMDEPNAKSTQQLPLANLIHLEFIQIYNGYFPAESPFWYYFKKYITEWAEAVTHEQHQDYFQEKSNAIAHKAAPVKLSIVSSILLTGEEDKDLITQLEDAVDTVLVTLQMVDDWQDWKKDLQEGSYNCLISMVQSQLHIPKDRRPTHAEIEQALYSTDLLLRYAERAESNHETLEAIKPIVPYLYQFHGYLCDNVKQAARQIEAERQLLQQGGLAYWLSKNI</sequence>
<dbReference type="InterPro" id="IPR008949">
    <property type="entry name" value="Isoprenoid_synthase_dom_sf"/>
</dbReference>
<dbReference type="SUPFAM" id="SSF48576">
    <property type="entry name" value="Terpenoid synthases"/>
    <property type="match status" value="1"/>
</dbReference>
<evidence type="ECO:0000313" key="2">
    <source>
        <dbReference type="Proteomes" id="UP000659344"/>
    </source>
</evidence>
<proteinExistence type="predicted"/>
<protein>
    <submittedName>
        <fullName evidence="1">Uncharacterized protein</fullName>
    </submittedName>
</protein>
<accession>A0ABQ1Y5T4</accession>